<evidence type="ECO:0000256" key="2">
    <source>
        <dbReference type="SAM" id="MobiDB-lite"/>
    </source>
</evidence>
<feature type="region of interest" description="Disordered" evidence="2">
    <location>
        <begin position="336"/>
        <end position="404"/>
    </location>
</feature>
<name>A0A6A5BSA2_NAEFO</name>
<dbReference type="PANTHER" id="PTHR21574:SF0">
    <property type="entry name" value="CENTROSOMAL PROTEIN OF 120 KDA"/>
    <property type="match status" value="1"/>
</dbReference>
<feature type="compositionally biased region" description="Low complexity" evidence="2">
    <location>
        <begin position="11"/>
        <end position="24"/>
    </location>
</feature>
<keyword evidence="4" id="KW-1185">Reference proteome</keyword>
<dbReference type="EMBL" id="VFQX01000043">
    <property type="protein sequence ID" value="KAF0975789.1"/>
    <property type="molecule type" value="Genomic_DNA"/>
</dbReference>
<keyword evidence="1" id="KW-0175">Coiled coil</keyword>
<dbReference type="OMA" id="NVISHHQ"/>
<dbReference type="Proteomes" id="UP000444721">
    <property type="component" value="Unassembled WGS sequence"/>
</dbReference>
<dbReference type="GeneID" id="68112334"/>
<dbReference type="GO" id="GO:0010564">
    <property type="term" value="P:regulation of cell cycle process"/>
    <property type="evidence" value="ECO:0007669"/>
    <property type="project" value="TreeGrafter"/>
</dbReference>
<reference evidence="3 4" key="1">
    <citation type="journal article" date="2019" name="Sci. Rep.">
        <title>Nanopore sequencing improves the draft genome of the human pathogenic amoeba Naegleria fowleri.</title>
        <authorList>
            <person name="Liechti N."/>
            <person name="Schurch N."/>
            <person name="Bruggmann R."/>
            <person name="Wittwer M."/>
        </authorList>
    </citation>
    <scope>NUCLEOTIDE SEQUENCE [LARGE SCALE GENOMIC DNA]</scope>
    <source>
        <strain evidence="3 4">ATCC 30894</strain>
    </source>
</reference>
<organism evidence="3 4">
    <name type="scientific">Naegleria fowleri</name>
    <name type="common">Brain eating amoeba</name>
    <dbReference type="NCBI Taxonomy" id="5763"/>
    <lineage>
        <taxon>Eukaryota</taxon>
        <taxon>Discoba</taxon>
        <taxon>Heterolobosea</taxon>
        <taxon>Tetramitia</taxon>
        <taxon>Eutetramitia</taxon>
        <taxon>Vahlkampfiidae</taxon>
        <taxon>Naegleria</taxon>
    </lineage>
</organism>
<feature type="compositionally biased region" description="Basic and acidic residues" evidence="2">
    <location>
        <begin position="336"/>
        <end position="351"/>
    </location>
</feature>
<dbReference type="InterPro" id="IPR039893">
    <property type="entry name" value="CEP120-like"/>
</dbReference>
<feature type="compositionally biased region" description="Basic and acidic residues" evidence="2">
    <location>
        <begin position="385"/>
        <end position="394"/>
    </location>
</feature>
<accession>A0A6A5BSA2</accession>
<dbReference type="RefSeq" id="XP_044560502.1">
    <property type="nucleotide sequence ID" value="XM_044708606.1"/>
</dbReference>
<protein>
    <submittedName>
        <fullName evidence="3">Uncharacterized protein</fullName>
    </submittedName>
</protein>
<evidence type="ECO:0000313" key="3">
    <source>
        <dbReference type="EMBL" id="KAF0975789.1"/>
    </source>
</evidence>
<gene>
    <name evidence="3" type="ORF">FDP41_005116</name>
</gene>
<proteinExistence type="predicted"/>
<sequence length="466" mass="54665">MMSNSGKSYIENNTNESGTSSNGNVDLSALNEEQQQLLAKELIRNTPEYKAAWELELWKKREKQVYKKQLEQKEKLHLQKVEEALKNEYSKKEKQLAEQKELLKQKETKYTQALEELDKREKQLIQVEQELRRRKTELESDFARKLEHMEHVIKMEKESFQHRLQLETLKNQELQKRIDQQLSHDVMELNEKITKLQVENESLESKLHETTNSKQSYKLQWKKVTEELQRIKKKHESELRKLHQQVMALHQLQQVTPTSNPSFPFQYPFGTPFNSSNYPMMMNSNNYPSNPSYFDSNVISHHQVSSQVGRPSEKQQEDEISALKNLIADLLKKEEREQQNKVEHQQQEKHLNTSSSSTFSSGEDSRNTSTTPPRKKRGNATSKQESPHLDRSYEGGDMDSSNNETQDISLDAQTFSNTSPSQQFKEDERSKEVNRLLREKARLLKSGIYNEKSDIILELEKKIQSL</sequence>
<dbReference type="OrthoDB" id="332250at2759"/>
<dbReference type="VEuPathDB" id="AmoebaDB:FDP41_005116"/>
<evidence type="ECO:0000256" key="1">
    <source>
        <dbReference type="SAM" id="Coils"/>
    </source>
</evidence>
<dbReference type="PANTHER" id="PTHR21574">
    <property type="entry name" value="CENTROSOMAL PROTEIN OF 120 KDA"/>
    <property type="match status" value="1"/>
</dbReference>
<dbReference type="VEuPathDB" id="AmoebaDB:NfTy_051760"/>
<dbReference type="AlphaFoldDB" id="A0A6A5BSA2"/>
<feature type="coiled-coil region" evidence="1">
    <location>
        <begin position="67"/>
        <end position="252"/>
    </location>
</feature>
<evidence type="ECO:0000313" key="4">
    <source>
        <dbReference type="Proteomes" id="UP000444721"/>
    </source>
</evidence>
<comment type="caution">
    <text evidence="3">The sequence shown here is derived from an EMBL/GenBank/DDBJ whole genome shotgun (WGS) entry which is preliminary data.</text>
</comment>
<feature type="region of interest" description="Disordered" evidence="2">
    <location>
        <begin position="1"/>
        <end position="28"/>
    </location>
</feature>
<dbReference type="VEuPathDB" id="AmoebaDB:NF0059060"/>
<dbReference type="GO" id="GO:0005815">
    <property type="term" value="C:microtubule organizing center"/>
    <property type="evidence" value="ECO:0007669"/>
    <property type="project" value="TreeGrafter"/>
</dbReference>